<organism evidence="9 10">
    <name type="scientific">Bacillus smithii 7_3_47FAA</name>
    <dbReference type="NCBI Taxonomy" id="665952"/>
    <lineage>
        <taxon>Bacteria</taxon>
        <taxon>Bacillati</taxon>
        <taxon>Bacillota</taxon>
        <taxon>Bacilli</taxon>
        <taxon>Bacillales</taxon>
        <taxon>Bacillaceae</taxon>
        <taxon>Bacillus</taxon>
    </lineage>
</organism>
<evidence type="ECO:0000256" key="4">
    <source>
        <dbReference type="ARBA" id="ARBA00022544"/>
    </source>
</evidence>
<feature type="transmembrane region" description="Helical" evidence="8">
    <location>
        <begin position="306"/>
        <end position="326"/>
    </location>
</feature>
<evidence type="ECO:0000256" key="5">
    <source>
        <dbReference type="ARBA" id="ARBA00022692"/>
    </source>
</evidence>
<comment type="subcellular location">
    <subcellularLocation>
        <location evidence="1">Membrane</location>
        <topology evidence="1">Multi-pass membrane protein</topology>
    </subcellularLocation>
</comment>
<dbReference type="InterPro" id="IPR004761">
    <property type="entry name" value="Spore_GerAB"/>
</dbReference>
<keyword evidence="4" id="KW-0309">Germination</keyword>
<evidence type="ECO:0000256" key="6">
    <source>
        <dbReference type="ARBA" id="ARBA00022989"/>
    </source>
</evidence>
<dbReference type="GO" id="GO:0016020">
    <property type="term" value="C:membrane"/>
    <property type="evidence" value="ECO:0007669"/>
    <property type="project" value="UniProtKB-SubCell"/>
</dbReference>
<evidence type="ECO:0000256" key="2">
    <source>
        <dbReference type="ARBA" id="ARBA00007998"/>
    </source>
</evidence>
<comment type="similarity">
    <text evidence="2">Belongs to the amino acid-polyamine-organocation (APC) superfamily. Spore germination protein (SGP) (TC 2.A.3.9) family.</text>
</comment>
<dbReference type="GO" id="GO:0009847">
    <property type="term" value="P:spore germination"/>
    <property type="evidence" value="ECO:0007669"/>
    <property type="project" value="InterPro"/>
</dbReference>
<comment type="caution">
    <text evidence="9">The sequence shown here is derived from an EMBL/GenBank/DDBJ whole genome shotgun (WGS) entry which is preliminary data.</text>
</comment>
<accession>G9QGR2</accession>
<dbReference type="PANTHER" id="PTHR34975">
    <property type="entry name" value="SPORE GERMINATION PROTEIN A2"/>
    <property type="match status" value="1"/>
</dbReference>
<protein>
    <submittedName>
        <fullName evidence="9">Spore germination protein (Amino acid permease)</fullName>
    </submittedName>
</protein>
<reference evidence="9 10" key="1">
    <citation type="submission" date="2011-09" db="EMBL/GenBank/DDBJ databases">
        <title>The Genome Sequence of Bacillus smithii 7_3_47FAA.</title>
        <authorList>
            <consortium name="The Broad Institute Genome Sequencing Platform"/>
            <person name="Earl A."/>
            <person name="Ward D."/>
            <person name="Feldgarden M."/>
            <person name="Gevers D."/>
            <person name="Daigneault M."/>
            <person name="Strauss J."/>
            <person name="Allen-Vercoe E."/>
            <person name="Young S.K."/>
            <person name="Zeng Q."/>
            <person name="Gargeya S."/>
            <person name="Fitzgerald M."/>
            <person name="Haas B."/>
            <person name="Abouelleil A."/>
            <person name="Alvarado L."/>
            <person name="Arachchi H.M."/>
            <person name="Berlin A."/>
            <person name="Brown A."/>
            <person name="Chapman S.B."/>
            <person name="Chen Z."/>
            <person name="Dunbar C."/>
            <person name="Freedman E."/>
            <person name="Gearin G."/>
            <person name="Goldberg J."/>
            <person name="Griggs A."/>
            <person name="Gujja S."/>
            <person name="Heiman D."/>
            <person name="Howarth C."/>
            <person name="Larson L."/>
            <person name="Lui A."/>
            <person name="MacDonald P.J.P."/>
            <person name="Montmayeur A."/>
            <person name="Murphy C."/>
            <person name="Neiman D."/>
            <person name="Pearson M."/>
            <person name="Priest M."/>
            <person name="Roberts A."/>
            <person name="Saif S."/>
            <person name="Shea T."/>
            <person name="Shenoy N."/>
            <person name="Sisk P."/>
            <person name="Stolte C."/>
            <person name="Sykes S."/>
            <person name="Wortman J."/>
            <person name="Nusbaum C."/>
            <person name="Birren B."/>
        </authorList>
    </citation>
    <scope>NUCLEOTIDE SEQUENCE [LARGE SCALE GENOMIC DNA]</scope>
    <source>
        <strain evidence="9 10">7_3_47FAA</strain>
    </source>
</reference>
<feature type="transmembrane region" description="Helical" evidence="8">
    <location>
        <begin position="338"/>
        <end position="358"/>
    </location>
</feature>
<dbReference type="RefSeq" id="WP_003352348.1">
    <property type="nucleotide sequence ID" value="NZ_JH414740.1"/>
</dbReference>
<evidence type="ECO:0000313" key="9">
    <source>
        <dbReference type="EMBL" id="EHL79639.1"/>
    </source>
</evidence>
<dbReference type="PATRIC" id="fig|665952.3.peg.81"/>
<dbReference type="Proteomes" id="UP000011747">
    <property type="component" value="Unassembled WGS sequence"/>
</dbReference>
<evidence type="ECO:0000313" key="10">
    <source>
        <dbReference type="Proteomes" id="UP000011747"/>
    </source>
</evidence>
<evidence type="ECO:0000256" key="1">
    <source>
        <dbReference type="ARBA" id="ARBA00004141"/>
    </source>
</evidence>
<evidence type="ECO:0000256" key="8">
    <source>
        <dbReference type="SAM" id="Phobius"/>
    </source>
</evidence>
<dbReference type="NCBIfam" id="TIGR00912">
    <property type="entry name" value="2A0309"/>
    <property type="match status" value="1"/>
</dbReference>
<dbReference type="PANTHER" id="PTHR34975:SF2">
    <property type="entry name" value="SPORE GERMINATION PROTEIN A2"/>
    <property type="match status" value="1"/>
</dbReference>
<evidence type="ECO:0000256" key="3">
    <source>
        <dbReference type="ARBA" id="ARBA00022448"/>
    </source>
</evidence>
<feature type="transmembrane region" description="Helical" evidence="8">
    <location>
        <begin position="73"/>
        <end position="95"/>
    </location>
</feature>
<keyword evidence="5 8" id="KW-0812">Transmembrane</keyword>
<feature type="transmembrane region" description="Helical" evidence="8">
    <location>
        <begin position="36"/>
        <end position="61"/>
    </location>
</feature>
<dbReference type="EMBL" id="ACWF01000004">
    <property type="protein sequence ID" value="EHL79639.1"/>
    <property type="molecule type" value="Genomic_DNA"/>
</dbReference>
<feature type="transmembrane region" description="Helical" evidence="8">
    <location>
        <begin position="143"/>
        <end position="165"/>
    </location>
</feature>
<feature type="transmembrane region" description="Helical" evidence="8">
    <location>
        <begin position="269"/>
        <end position="294"/>
    </location>
</feature>
<feature type="transmembrane region" description="Helical" evidence="8">
    <location>
        <begin position="12"/>
        <end position="30"/>
    </location>
</feature>
<feature type="transmembrane region" description="Helical" evidence="8">
    <location>
        <begin position="215"/>
        <end position="241"/>
    </location>
</feature>
<dbReference type="HOGENOM" id="CLU_047547_1_1_9"/>
<keyword evidence="7 8" id="KW-0472">Membrane</keyword>
<gene>
    <name evidence="9" type="ORF">HMPREF1015_00971</name>
</gene>
<keyword evidence="6 8" id="KW-1133">Transmembrane helix</keyword>
<keyword evidence="10" id="KW-1185">Reference proteome</keyword>
<proteinExistence type="inferred from homology"/>
<dbReference type="AlphaFoldDB" id="G9QGR2"/>
<name>G9QGR2_9BACI</name>
<evidence type="ECO:0000256" key="7">
    <source>
        <dbReference type="ARBA" id="ARBA00023136"/>
    </source>
</evidence>
<keyword evidence="3" id="KW-0813">Transport</keyword>
<feature type="transmembrane region" description="Helical" evidence="8">
    <location>
        <begin position="115"/>
        <end position="131"/>
    </location>
</feature>
<feature type="transmembrane region" description="Helical" evidence="8">
    <location>
        <begin position="190"/>
        <end position="208"/>
    </location>
</feature>
<sequence>MEKAKIDGLQLFSLIFLFEMGSAIVLPLSVQARQDAWISVLGGMLGGLVLFLIYQRLYLYYPNKLMTTYIQDILGTVLGRIIGFVYVVYFLYLAARVLRDFGELLVTFSYPETPVLIINAIMMATLVYALNKGIEVMARTSELSFVVLYILAIIGFVLVFVSGLVKIDHLRPMLENGIKPILKAVATETLYVPFGEMIVFTMILPYLNRPEKAKAVGLSAVTISGINLMIITAINIGVLGVDLFSRAVFPLLATIQQIEVADFLERLDIFFLIALVIGGFFKIGLFFYAATIGAAEIFRISDYKKLVYIVAIIILFASISIADNYFEHIKEGLNLVPIYLHLPFQIVLPLILLIIAFFKNRKKNKRKDKGQVRKRKDKMRDFLRPVCL</sequence>
<dbReference type="Pfam" id="PF03845">
    <property type="entry name" value="Spore_permease"/>
    <property type="match status" value="1"/>
</dbReference>